<dbReference type="PANTHER" id="PTHR31964">
    <property type="entry name" value="ADENINE NUCLEOTIDE ALPHA HYDROLASES-LIKE SUPERFAMILY PROTEIN"/>
    <property type="match status" value="1"/>
</dbReference>
<gene>
    <name evidence="3" type="ORF">DJ010_09460</name>
</gene>
<dbReference type="CDD" id="cd23659">
    <property type="entry name" value="USP_At3g01520-like"/>
    <property type="match status" value="1"/>
</dbReference>
<dbReference type="Pfam" id="PF00582">
    <property type="entry name" value="Usp"/>
    <property type="match status" value="2"/>
</dbReference>
<comment type="caution">
    <text evidence="3">The sequence shown here is derived from an EMBL/GenBank/DDBJ whole genome shotgun (WGS) entry which is preliminary data.</text>
</comment>
<accession>A0A316TV33</accession>
<sequence length="300" mass="31057">MDKIPSGSIVVAVDGSRDADRAVHWAAEQAAVERRNLVVMAVATQAPALVAAGPGIGYVHQGHNLLANAKTLAQEAADLAARHRPGVAVETVADLGNPRPVLADTTMLAHLLVMGSRGRGPMSSKLLGSVSASVARSASCPVVICRPGTELRVKKGVLVGADGTAESLPVIDFAFRQASLRSQPLTVVHTVRDLSAIVGASSSAPADDPRLVADRLLLAESMAGFRERYPEVHASSQVLRGSADSALTAIADRYDLVVIGRHPIDSVGRHLSGAIATAVLERSHTHVAVVPEAVPAAGTH</sequence>
<dbReference type="SUPFAM" id="SSF52402">
    <property type="entry name" value="Adenine nucleotide alpha hydrolases-like"/>
    <property type="match status" value="2"/>
</dbReference>
<evidence type="ECO:0000259" key="2">
    <source>
        <dbReference type="Pfam" id="PF00582"/>
    </source>
</evidence>
<dbReference type="OrthoDB" id="3873975at2"/>
<dbReference type="InterPro" id="IPR006016">
    <property type="entry name" value="UspA"/>
</dbReference>
<dbReference type="Gene3D" id="3.40.50.620">
    <property type="entry name" value="HUPs"/>
    <property type="match status" value="2"/>
</dbReference>
<dbReference type="InterPro" id="IPR014729">
    <property type="entry name" value="Rossmann-like_a/b/a_fold"/>
</dbReference>
<comment type="similarity">
    <text evidence="1">Belongs to the universal stress protein A family.</text>
</comment>
<dbReference type="RefSeq" id="WP_109693415.1">
    <property type="nucleotide sequence ID" value="NZ_QGDD01000003.1"/>
</dbReference>
<feature type="domain" description="UspA" evidence="2">
    <location>
        <begin position="8"/>
        <end position="146"/>
    </location>
</feature>
<proteinExistence type="inferred from homology"/>
<keyword evidence="4" id="KW-1185">Reference proteome</keyword>
<dbReference type="InterPro" id="IPR006015">
    <property type="entry name" value="Universal_stress_UspA"/>
</dbReference>
<feature type="domain" description="UspA" evidence="2">
    <location>
        <begin position="157"/>
        <end position="291"/>
    </location>
</feature>
<protein>
    <recommendedName>
        <fullName evidence="2">UspA domain-containing protein</fullName>
    </recommendedName>
</protein>
<dbReference type="PANTHER" id="PTHR31964:SF113">
    <property type="entry name" value="USPA DOMAIN-CONTAINING PROTEIN"/>
    <property type="match status" value="1"/>
</dbReference>
<reference evidence="3 4" key="1">
    <citation type="submission" date="2018-05" db="EMBL/GenBank/DDBJ databases">
        <title>Nocardioides silvaticus genome.</title>
        <authorList>
            <person name="Li C."/>
            <person name="Wang G."/>
        </authorList>
    </citation>
    <scope>NUCLEOTIDE SEQUENCE [LARGE SCALE GENOMIC DNA]</scope>
    <source>
        <strain evidence="3 4">CCTCC AB 2018079</strain>
    </source>
</reference>
<organism evidence="3 4">
    <name type="scientific">Nocardioides silvaticus</name>
    <dbReference type="NCBI Taxonomy" id="2201891"/>
    <lineage>
        <taxon>Bacteria</taxon>
        <taxon>Bacillati</taxon>
        <taxon>Actinomycetota</taxon>
        <taxon>Actinomycetes</taxon>
        <taxon>Propionibacteriales</taxon>
        <taxon>Nocardioidaceae</taxon>
        <taxon>Nocardioides</taxon>
    </lineage>
</organism>
<evidence type="ECO:0000313" key="4">
    <source>
        <dbReference type="Proteomes" id="UP000245507"/>
    </source>
</evidence>
<evidence type="ECO:0000313" key="3">
    <source>
        <dbReference type="EMBL" id="PWN03326.1"/>
    </source>
</evidence>
<dbReference type="PRINTS" id="PR01438">
    <property type="entry name" value="UNVRSLSTRESS"/>
</dbReference>
<dbReference type="AlphaFoldDB" id="A0A316TV33"/>
<evidence type="ECO:0000256" key="1">
    <source>
        <dbReference type="ARBA" id="ARBA00008791"/>
    </source>
</evidence>
<name>A0A316TV33_9ACTN</name>
<dbReference type="EMBL" id="QGDD01000003">
    <property type="protein sequence ID" value="PWN03326.1"/>
    <property type="molecule type" value="Genomic_DNA"/>
</dbReference>
<dbReference type="Proteomes" id="UP000245507">
    <property type="component" value="Unassembled WGS sequence"/>
</dbReference>